<evidence type="ECO:0000256" key="5">
    <source>
        <dbReference type="ARBA" id="ARBA00022679"/>
    </source>
</evidence>
<protein>
    <recommendedName>
        <fullName evidence="14">Hexosyltransferase</fullName>
    </recommendedName>
</protein>
<keyword evidence="13" id="KW-1185">Reference proteome</keyword>
<evidence type="ECO:0000256" key="8">
    <source>
        <dbReference type="ARBA" id="ARBA00022989"/>
    </source>
</evidence>
<comment type="caution">
    <text evidence="12">The sequence shown here is derived from an EMBL/GenBank/DDBJ whole genome shotgun (WGS) entry which is preliminary data.</text>
</comment>
<comment type="subcellular location">
    <subcellularLocation>
        <location evidence="1">Golgi apparatus membrane</location>
        <topology evidence="1">Single-pass type II membrane protein</topology>
    </subcellularLocation>
</comment>
<feature type="chain" id="PRO_5014367631" description="Hexosyltransferase" evidence="11">
    <location>
        <begin position="21"/>
        <end position="191"/>
    </location>
</feature>
<gene>
    <name evidence="12" type="ORF">TSOC_011381</name>
</gene>
<dbReference type="GO" id="GO:0016758">
    <property type="term" value="F:hexosyltransferase activity"/>
    <property type="evidence" value="ECO:0007669"/>
    <property type="project" value="InterPro"/>
</dbReference>
<comment type="pathway">
    <text evidence="2">Protein modification; protein glycosylation.</text>
</comment>
<evidence type="ECO:0000256" key="4">
    <source>
        <dbReference type="ARBA" id="ARBA00022676"/>
    </source>
</evidence>
<evidence type="ECO:0000313" key="13">
    <source>
        <dbReference type="Proteomes" id="UP000236333"/>
    </source>
</evidence>
<keyword evidence="10" id="KW-0472">Membrane</keyword>
<evidence type="ECO:0000256" key="10">
    <source>
        <dbReference type="ARBA" id="ARBA00023136"/>
    </source>
</evidence>
<dbReference type="AlphaFoldDB" id="A0A2J7ZQT5"/>
<dbReference type="InterPro" id="IPR002659">
    <property type="entry name" value="Glyco_trans_31"/>
</dbReference>
<dbReference type="Proteomes" id="UP000236333">
    <property type="component" value="Unassembled WGS sequence"/>
</dbReference>
<evidence type="ECO:0000256" key="9">
    <source>
        <dbReference type="ARBA" id="ARBA00023034"/>
    </source>
</evidence>
<dbReference type="Pfam" id="PF01762">
    <property type="entry name" value="Galactosyl_T"/>
    <property type="match status" value="1"/>
</dbReference>
<organism evidence="12 13">
    <name type="scientific">Tetrabaena socialis</name>
    <dbReference type="NCBI Taxonomy" id="47790"/>
    <lineage>
        <taxon>Eukaryota</taxon>
        <taxon>Viridiplantae</taxon>
        <taxon>Chlorophyta</taxon>
        <taxon>core chlorophytes</taxon>
        <taxon>Chlorophyceae</taxon>
        <taxon>CS clade</taxon>
        <taxon>Chlamydomonadales</taxon>
        <taxon>Tetrabaenaceae</taxon>
        <taxon>Tetrabaena</taxon>
    </lineage>
</organism>
<sequence length="191" mass="21480">MSPFAFAVALFVAGAAAVSAQHFFNNYSIYSYNKNSIELQQWQMKLFPLLPSNLTTEFQHLSSAKYLEPQSRWPKPEDKIRPLHAKAVKVFIGIFVGRYKHVEAKFVVGLYADPARNKSLSEEMETHGDFLVLNVNDAYSQLTDKTRHYFAAVYKQYPAVEYFVKMGVDGGSVGSDYPTFITAAGANAFNN</sequence>
<evidence type="ECO:0000256" key="3">
    <source>
        <dbReference type="ARBA" id="ARBA00008661"/>
    </source>
</evidence>
<dbReference type="GO" id="GO:0000139">
    <property type="term" value="C:Golgi membrane"/>
    <property type="evidence" value="ECO:0007669"/>
    <property type="project" value="UniProtKB-SubCell"/>
</dbReference>
<evidence type="ECO:0000256" key="11">
    <source>
        <dbReference type="SAM" id="SignalP"/>
    </source>
</evidence>
<name>A0A2J7ZQT5_9CHLO</name>
<dbReference type="EMBL" id="PGGS01000619">
    <property type="protein sequence ID" value="PNH02635.1"/>
    <property type="molecule type" value="Genomic_DNA"/>
</dbReference>
<evidence type="ECO:0000313" key="12">
    <source>
        <dbReference type="EMBL" id="PNH02635.1"/>
    </source>
</evidence>
<keyword evidence="7" id="KW-0735">Signal-anchor</keyword>
<dbReference type="UniPathway" id="UPA00378"/>
<keyword evidence="4" id="KW-0328">Glycosyltransferase</keyword>
<accession>A0A2J7ZQT5</accession>
<evidence type="ECO:0000256" key="7">
    <source>
        <dbReference type="ARBA" id="ARBA00022968"/>
    </source>
</evidence>
<keyword evidence="6" id="KW-0812">Transmembrane</keyword>
<comment type="similarity">
    <text evidence="3">Belongs to the glycosyltransferase 31 family.</text>
</comment>
<evidence type="ECO:0000256" key="1">
    <source>
        <dbReference type="ARBA" id="ARBA00004323"/>
    </source>
</evidence>
<evidence type="ECO:0000256" key="2">
    <source>
        <dbReference type="ARBA" id="ARBA00004922"/>
    </source>
</evidence>
<keyword evidence="9" id="KW-0333">Golgi apparatus</keyword>
<feature type="signal peptide" evidence="11">
    <location>
        <begin position="1"/>
        <end position="20"/>
    </location>
</feature>
<evidence type="ECO:0000256" key="6">
    <source>
        <dbReference type="ARBA" id="ARBA00022692"/>
    </source>
</evidence>
<keyword evidence="11" id="KW-0732">Signal</keyword>
<reference evidence="12 13" key="1">
    <citation type="journal article" date="2017" name="Mol. Biol. Evol.">
        <title>The 4-celled Tetrabaena socialis nuclear genome reveals the essential components for genetic control of cell number at the origin of multicellularity in the volvocine lineage.</title>
        <authorList>
            <person name="Featherston J."/>
            <person name="Arakaki Y."/>
            <person name="Hanschen E.R."/>
            <person name="Ferris P.J."/>
            <person name="Michod R.E."/>
            <person name="Olson B.J.S.C."/>
            <person name="Nozaki H."/>
            <person name="Durand P.M."/>
        </authorList>
    </citation>
    <scope>NUCLEOTIDE SEQUENCE [LARGE SCALE GENOMIC DNA]</scope>
    <source>
        <strain evidence="12 13">NIES-571</strain>
    </source>
</reference>
<keyword evidence="5" id="KW-0808">Transferase</keyword>
<evidence type="ECO:0008006" key="14">
    <source>
        <dbReference type="Google" id="ProtNLM"/>
    </source>
</evidence>
<proteinExistence type="inferred from homology"/>
<dbReference type="OrthoDB" id="414175at2759"/>
<keyword evidence="8" id="KW-1133">Transmembrane helix</keyword>